<feature type="non-terminal residue" evidence="1">
    <location>
        <position position="1"/>
    </location>
</feature>
<gene>
    <name evidence="1" type="ORF">AB205_0146050</name>
</gene>
<protein>
    <submittedName>
        <fullName evidence="1">Uncharacterized protein</fullName>
    </submittedName>
</protein>
<name>A0A2G9Q217_AQUCT</name>
<sequence length="78" mass="8938">SVLCPLHSVHLKLPEDNCWCSSYPINTTGRQLQYLHVHLKLPEDNCWCSFDPINTTGRQLQYLQLVYCVLCTCALKAT</sequence>
<dbReference type="EMBL" id="KZ369869">
    <property type="protein sequence ID" value="PIO09654.1"/>
    <property type="molecule type" value="Genomic_DNA"/>
</dbReference>
<reference evidence="2" key="1">
    <citation type="journal article" date="2017" name="Nat. Commun.">
        <title>The North American bullfrog draft genome provides insight into hormonal regulation of long noncoding RNA.</title>
        <authorList>
            <person name="Hammond S.A."/>
            <person name="Warren R.L."/>
            <person name="Vandervalk B.P."/>
            <person name="Kucuk E."/>
            <person name="Khan H."/>
            <person name="Gibb E.A."/>
            <person name="Pandoh P."/>
            <person name="Kirk H."/>
            <person name="Zhao Y."/>
            <person name="Jones M."/>
            <person name="Mungall A.J."/>
            <person name="Coope R."/>
            <person name="Pleasance S."/>
            <person name="Moore R.A."/>
            <person name="Holt R.A."/>
            <person name="Round J.M."/>
            <person name="Ohora S."/>
            <person name="Walle B.V."/>
            <person name="Veldhoen N."/>
            <person name="Helbing C.C."/>
            <person name="Birol I."/>
        </authorList>
    </citation>
    <scope>NUCLEOTIDE SEQUENCE [LARGE SCALE GENOMIC DNA]</scope>
</reference>
<accession>A0A2G9Q217</accession>
<evidence type="ECO:0000313" key="1">
    <source>
        <dbReference type="EMBL" id="PIO09654.1"/>
    </source>
</evidence>
<dbReference type="AlphaFoldDB" id="A0A2G9Q217"/>
<evidence type="ECO:0000313" key="2">
    <source>
        <dbReference type="Proteomes" id="UP000228934"/>
    </source>
</evidence>
<keyword evidence="2" id="KW-1185">Reference proteome</keyword>
<dbReference type="Proteomes" id="UP000228934">
    <property type="component" value="Unassembled WGS sequence"/>
</dbReference>
<proteinExistence type="predicted"/>
<organism evidence="1 2">
    <name type="scientific">Aquarana catesbeiana</name>
    <name type="common">American bullfrog</name>
    <name type="synonym">Rana catesbeiana</name>
    <dbReference type="NCBI Taxonomy" id="8400"/>
    <lineage>
        <taxon>Eukaryota</taxon>
        <taxon>Metazoa</taxon>
        <taxon>Chordata</taxon>
        <taxon>Craniata</taxon>
        <taxon>Vertebrata</taxon>
        <taxon>Euteleostomi</taxon>
        <taxon>Amphibia</taxon>
        <taxon>Batrachia</taxon>
        <taxon>Anura</taxon>
        <taxon>Neobatrachia</taxon>
        <taxon>Ranoidea</taxon>
        <taxon>Ranidae</taxon>
        <taxon>Aquarana</taxon>
    </lineage>
</organism>